<proteinExistence type="inferred from homology"/>
<dbReference type="Gene3D" id="1.10.443.10">
    <property type="entry name" value="Intergrase catalytic core"/>
    <property type="match status" value="1"/>
</dbReference>
<evidence type="ECO:0000313" key="5">
    <source>
        <dbReference type="EMBL" id="MBC8574727.1"/>
    </source>
</evidence>
<keyword evidence="2" id="KW-0238">DNA-binding</keyword>
<keyword evidence="6" id="KW-1185">Reference proteome</keyword>
<dbReference type="InterPro" id="IPR002104">
    <property type="entry name" value="Integrase_catalytic"/>
</dbReference>
<evidence type="ECO:0000313" key="6">
    <source>
        <dbReference type="Proteomes" id="UP000657421"/>
    </source>
</evidence>
<dbReference type="Proteomes" id="UP000657421">
    <property type="component" value="Unassembled WGS sequence"/>
</dbReference>
<dbReference type="Pfam" id="PF00589">
    <property type="entry name" value="Phage_integrase"/>
    <property type="match status" value="1"/>
</dbReference>
<dbReference type="InterPro" id="IPR050090">
    <property type="entry name" value="Tyrosine_recombinase_XerCD"/>
</dbReference>
<reference evidence="5 6" key="1">
    <citation type="submission" date="2020-08" db="EMBL/GenBank/DDBJ databases">
        <title>Genome public.</title>
        <authorList>
            <person name="Liu C."/>
            <person name="Sun Q."/>
        </authorList>
    </citation>
    <scope>NUCLEOTIDE SEQUENCE [LARGE SCALE GENOMIC DNA]</scope>
    <source>
        <strain evidence="5 6">NSJ-46</strain>
    </source>
</reference>
<sequence length="391" mass="45761">MDLAAWEKDYERGSDTKIDKKRTFGEYMDEFVDMEVKSNITASGYHTYIRALSANFYNMSISKYQLQMLNAMEFQKYYDELMEKKARKTCLFPRQLCIRCCQWLVDRSLLKENYAKQAILKQEIADEYDRKKEEDLKKRKKVFTSEDIQKFYYAYKNDIGQYPVVVLFLLETGMRSGEFSALRNDNIDLENNKIHIVEAIGRRFKDNDKNNEMEYYTKVPKNKEARYIIMSDLCRECVLYMMEQTKLKCKNNPENLLYPSFRSGKRRSASSMETCFKELCDRLEIERDVHVTKTGQKKGLCLHSLRHTADTIANTAKGANVVNTALMMGHKAISVENHYTHATDDVMLCMKKNTTKIKNIKTYLITALYNAPTTMNSFYQAEVNHDLFGGT</sequence>
<dbReference type="PROSITE" id="PS51898">
    <property type="entry name" value="TYR_RECOMBINASE"/>
    <property type="match status" value="1"/>
</dbReference>
<dbReference type="InterPro" id="IPR013762">
    <property type="entry name" value="Integrase-like_cat_sf"/>
</dbReference>
<evidence type="ECO:0000256" key="3">
    <source>
        <dbReference type="ARBA" id="ARBA00023172"/>
    </source>
</evidence>
<dbReference type="PANTHER" id="PTHR30349">
    <property type="entry name" value="PHAGE INTEGRASE-RELATED"/>
    <property type="match status" value="1"/>
</dbReference>
<dbReference type="InterPro" id="IPR011010">
    <property type="entry name" value="DNA_brk_join_enz"/>
</dbReference>
<dbReference type="EMBL" id="JACRSZ010000036">
    <property type="protein sequence ID" value="MBC8574727.1"/>
    <property type="molecule type" value="Genomic_DNA"/>
</dbReference>
<dbReference type="RefSeq" id="WP_249310168.1">
    <property type="nucleotide sequence ID" value="NZ_JACRSZ010000036.1"/>
</dbReference>
<keyword evidence="3" id="KW-0233">DNA recombination</keyword>
<dbReference type="InterPro" id="IPR010998">
    <property type="entry name" value="Integrase_recombinase_N"/>
</dbReference>
<organism evidence="5 6">
    <name type="scientific">Jingyaoa shaoxingensis</name>
    <dbReference type="NCBI Taxonomy" id="2763671"/>
    <lineage>
        <taxon>Bacteria</taxon>
        <taxon>Bacillati</taxon>
        <taxon>Bacillota</taxon>
        <taxon>Clostridia</taxon>
        <taxon>Lachnospirales</taxon>
        <taxon>Lachnospiraceae</taxon>
        <taxon>Jingyaoa</taxon>
    </lineage>
</organism>
<comment type="caution">
    <text evidence="5">The sequence shown here is derived from an EMBL/GenBank/DDBJ whole genome shotgun (WGS) entry which is preliminary data.</text>
</comment>
<comment type="similarity">
    <text evidence="1">Belongs to the 'phage' integrase family.</text>
</comment>
<accession>A0ABR7NE98</accession>
<protein>
    <submittedName>
        <fullName evidence="5">Tyrosine-type recombinase/integrase</fullName>
    </submittedName>
</protein>
<feature type="domain" description="Tyr recombinase" evidence="4">
    <location>
        <begin position="138"/>
        <end position="352"/>
    </location>
</feature>
<evidence type="ECO:0000256" key="2">
    <source>
        <dbReference type="ARBA" id="ARBA00023125"/>
    </source>
</evidence>
<name>A0ABR7NE98_9FIRM</name>
<dbReference type="PANTHER" id="PTHR30349:SF41">
    <property type="entry name" value="INTEGRASE_RECOMBINASE PROTEIN MJ0367-RELATED"/>
    <property type="match status" value="1"/>
</dbReference>
<evidence type="ECO:0000259" key="4">
    <source>
        <dbReference type="PROSITE" id="PS51898"/>
    </source>
</evidence>
<dbReference type="Gene3D" id="1.10.150.130">
    <property type="match status" value="1"/>
</dbReference>
<dbReference type="SUPFAM" id="SSF56349">
    <property type="entry name" value="DNA breaking-rejoining enzymes"/>
    <property type="match status" value="1"/>
</dbReference>
<evidence type="ECO:0000256" key="1">
    <source>
        <dbReference type="ARBA" id="ARBA00008857"/>
    </source>
</evidence>
<dbReference type="Pfam" id="PF19481">
    <property type="entry name" value="DUF6017"/>
    <property type="match status" value="1"/>
</dbReference>
<gene>
    <name evidence="5" type="ORF">H8716_17020</name>
</gene>
<dbReference type="InterPro" id="IPR046059">
    <property type="entry name" value="DUF6017"/>
</dbReference>